<organism evidence="2 3">
    <name type="scientific">Acinetobacter stercoris</name>
    <dbReference type="NCBI Taxonomy" id="2126983"/>
    <lineage>
        <taxon>Bacteria</taxon>
        <taxon>Pseudomonadati</taxon>
        <taxon>Pseudomonadota</taxon>
        <taxon>Gammaproteobacteria</taxon>
        <taxon>Moraxellales</taxon>
        <taxon>Moraxellaceae</taxon>
        <taxon>Acinetobacter</taxon>
    </lineage>
</organism>
<sequence length="294" mass="32360">MIGKYLISVAMTTFLCSGATLAIAAENGGSAYPDGTESFFGGAMPPPGMYLVSYNQYYNADKFKNDHPVFDDFKIDTFATVARGVYVSDKTFLGATWGMHAFLVYANADLTLGGHQDDHIAMGDVIIDPFLLGWHKGDWHVATGVDFYIPVGSYNKDRLANIGRNYYTIQPIVSTTYLNKQGIEVSTKWMYDINFENKDTNYTSGNALHVDYLVAKHMGPLAVGVGGYVHRQLEGDSGEGAILGDFKAKAASVGPQVRYQFPQGYAIAAKYQKEFDVENRPEGQKFAIDITIPF</sequence>
<evidence type="ECO:0000256" key="1">
    <source>
        <dbReference type="SAM" id="SignalP"/>
    </source>
</evidence>
<keyword evidence="3" id="KW-1185">Reference proteome</keyword>
<dbReference type="Proteomes" id="UP000245974">
    <property type="component" value="Unassembled WGS sequence"/>
</dbReference>
<dbReference type="EMBL" id="OOGT01000089">
    <property type="protein sequence ID" value="SPL70892.1"/>
    <property type="molecule type" value="Genomic_DNA"/>
</dbReference>
<dbReference type="OrthoDB" id="8639774at2"/>
<feature type="chain" id="PRO_5015551151" description="Phenol degradation protein meta" evidence="1">
    <location>
        <begin position="25"/>
        <end position="294"/>
    </location>
</feature>
<dbReference type="InterPro" id="IPR025737">
    <property type="entry name" value="FApF"/>
</dbReference>
<evidence type="ECO:0008006" key="4">
    <source>
        <dbReference type="Google" id="ProtNLM"/>
    </source>
</evidence>
<reference evidence="3" key="1">
    <citation type="submission" date="2018-03" db="EMBL/GenBank/DDBJ databases">
        <authorList>
            <person name="Blom J."/>
        </authorList>
    </citation>
    <scope>NUCLEOTIDE SEQUENCE [LARGE SCALE GENOMIC DNA]</scope>
    <source>
        <strain evidence="3">KPC-SM-21</strain>
    </source>
</reference>
<dbReference type="RefSeq" id="WP_121974342.1">
    <property type="nucleotide sequence ID" value="NZ_OOGT01000089.1"/>
</dbReference>
<keyword evidence="1" id="KW-0732">Signal</keyword>
<gene>
    <name evidence="2" type="ORF">KPC_2070</name>
</gene>
<accession>A0A2U3MZP9</accession>
<evidence type="ECO:0000313" key="2">
    <source>
        <dbReference type="EMBL" id="SPL70892.1"/>
    </source>
</evidence>
<dbReference type="InParanoid" id="A0A2U3MZP9"/>
<name>A0A2U3MZP9_9GAMM</name>
<evidence type="ECO:0000313" key="3">
    <source>
        <dbReference type="Proteomes" id="UP000245974"/>
    </source>
</evidence>
<dbReference type="AlphaFoldDB" id="A0A2U3MZP9"/>
<protein>
    <recommendedName>
        <fullName evidence="4">Phenol degradation protein meta</fullName>
    </recommendedName>
</protein>
<dbReference type="Pfam" id="PF13557">
    <property type="entry name" value="Phenol_MetA_deg"/>
    <property type="match status" value="1"/>
</dbReference>
<feature type="signal peptide" evidence="1">
    <location>
        <begin position="1"/>
        <end position="24"/>
    </location>
</feature>
<proteinExistence type="predicted"/>